<evidence type="ECO:0000256" key="3">
    <source>
        <dbReference type="ARBA" id="ARBA00022670"/>
    </source>
</evidence>
<dbReference type="PANTHER" id="PTHR38469">
    <property type="entry name" value="PERIPLASMIC PEPTIDASE SUBFAMILY S1B"/>
    <property type="match status" value="1"/>
</dbReference>
<dbReference type="Gene3D" id="2.40.10.10">
    <property type="entry name" value="Trypsin-like serine proteases"/>
    <property type="match status" value="1"/>
</dbReference>
<keyword evidence="2 6" id="KW-0031">Aminopeptidase</keyword>
<dbReference type="SUPFAM" id="SSF50494">
    <property type="entry name" value="Trypsin-like serine proteases"/>
    <property type="match status" value="1"/>
</dbReference>
<dbReference type="EMBL" id="NOXU01000028">
    <property type="protein sequence ID" value="OYQ34633.1"/>
    <property type="molecule type" value="Genomic_DNA"/>
</dbReference>
<reference evidence="7 8" key="1">
    <citation type="submission" date="2017-07" db="EMBL/GenBank/DDBJ databases">
        <title>Niveispirillum cyanobacteriorum sp. nov., isolated from cyanobacterial aggregates in a eutrophic lake.</title>
        <authorList>
            <person name="Cai H."/>
        </authorList>
    </citation>
    <scope>NUCLEOTIDE SEQUENCE [LARGE SCALE GENOMIC DNA]</scope>
    <source>
        <strain evidence="8">TH1-14</strain>
    </source>
</reference>
<name>A0A255YZF6_9PROT</name>
<comment type="function">
    <text evidence="6">Catalyzes the removal of dipeptides from the N-terminus of oligopeptides.</text>
</comment>
<evidence type="ECO:0000256" key="1">
    <source>
        <dbReference type="ARBA" id="ARBA00010491"/>
    </source>
</evidence>
<gene>
    <name evidence="7" type="ORF">CHU95_10885</name>
</gene>
<evidence type="ECO:0000313" key="8">
    <source>
        <dbReference type="Proteomes" id="UP000216998"/>
    </source>
</evidence>
<evidence type="ECO:0000256" key="4">
    <source>
        <dbReference type="ARBA" id="ARBA00022729"/>
    </source>
</evidence>
<dbReference type="OrthoDB" id="9805367at2"/>
<keyword evidence="3 6" id="KW-0645">Protease</keyword>
<dbReference type="PANTHER" id="PTHR38469:SF1">
    <property type="entry name" value="PERIPLASMIC PEPTIDASE SUBFAMILY S1B"/>
    <property type="match status" value="1"/>
</dbReference>
<keyword evidence="6" id="KW-0720">Serine protease</keyword>
<dbReference type="EC" id="3.4.14.-" evidence="6"/>
<comment type="caution">
    <text evidence="7">The sequence shown here is derived from an EMBL/GenBank/DDBJ whole genome shotgun (WGS) entry which is preliminary data.</text>
</comment>
<evidence type="ECO:0000256" key="2">
    <source>
        <dbReference type="ARBA" id="ARBA00022438"/>
    </source>
</evidence>
<feature type="signal peptide" evidence="6">
    <location>
        <begin position="1"/>
        <end position="20"/>
    </location>
</feature>
<dbReference type="AlphaFoldDB" id="A0A255YZF6"/>
<accession>A0A255YZF6</accession>
<dbReference type="GO" id="GO:0006508">
    <property type="term" value="P:proteolysis"/>
    <property type="evidence" value="ECO:0007669"/>
    <property type="project" value="UniProtKB-KW"/>
</dbReference>
<feature type="chain" id="PRO_5023156853" description="Dipeptidyl-peptidase" evidence="6">
    <location>
        <begin position="21"/>
        <end position="687"/>
    </location>
</feature>
<sequence>MKLAVSTAATIALLVGAAQADEGMWTIDNVPTAAIAKATGFTPDAKWLKKAQLSYVRLAGGCSGSFVSGEGMVMTNHHCISDCIAELSSAEKDYQADGFLAKTRLEEKSCAGIEINQLIDITDITPQVEAATAGKTGQDFANARRTVLADIEKNCAGGDAKLRCDAVTLYQGGRYNLYKYKRYQDVRLAFAPEASAASFGGDPDNFNFPRYALDMALLRVYEDGKPIKSPHHFKWSTEGTKEGDPSFVIGNPGSTSRLRTIAELEFVRDNVAPSFLFWAQERRGRLIEFGRENADRNREAFDDLNSIENSIKVWKGRQMALADKEFFGGKVKAEQDLRAKIAADPKLSAEVGDAFEQIEKAQARYVQLYQRLIHLERMRAFDSVLAMNARLLLRAGDERLLPSGQRLREYGDSRLPALKQRLSNPAPVHADLEVALLTFSLTKFREQFGPDDALVKAVLGKQSPDQVAAAAVKGSKLGDPAERLRLFEGGKAAVDASDDPMIKLMKVVDAAARQARKSVEEEVDAVVEQAQARIAKARFALYGDSVYPDATLSLRLSYGKMQGWTELDGTEIKPYTTIGGLYERDTGAFPFDMAKSWEAAKDKVNMATPYNAVSTNDIIGGNSGSAAINTKGEVIGLIFDGNIHSLSGDYGYEPKRNRAVMVDVRGMTEALRHVYGAQHIVKELGLK</sequence>
<evidence type="ECO:0000313" key="7">
    <source>
        <dbReference type="EMBL" id="OYQ34633.1"/>
    </source>
</evidence>
<evidence type="ECO:0000256" key="6">
    <source>
        <dbReference type="RuleBase" id="RU366067"/>
    </source>
</evidence>
<dbReference type="GO" id="GO:0070009">
    <property type="term" value="F:serine-type aminopeptidase activity"/>
    <property type="evidence" value="ECO:0007669"/>
    <property type="project" value="UniProtKB-UniRule"/>
</dbReference>
<dbReference type="GO" id="GO:0008239">
    <property type="term" value="F:dipeptidyl-peptidase activity"/>
    <property type="evidence" value="ECO:0007669"/>
    <property type="project" value="UniProtKB-UniRule"/>
</dbReference>
<dbReference type="InterPro" id="IPR043504">
    <property type="entry name" value="Peptidase_S1_PA_chymotrypsin"/>
</dbReference>
<dbReference type="GO" id="GO:0043171">
    <property type="term" value="P:peptide catabolic process"/>
    <property type="evidence" value="ECO:0007669"/>
    <property type="project" value="UniProtKB-UniRule"/>
</dbReference>
<keyword evidence="4 6" id="KW-0732">Signal</keyword>
<comment type="similarity">
    <text evidence="1 6">Belongs to the peptidase S46 family.</text>
</comment>
<dbReference type="InterPro" id="IPR009003">
    <property type="entry name" value="Peptidase_S1_PA"/>
</dbReference>
<dbReference type="InterPro" id="IPR019500">
    <property type="entry name" value="Pep_S46"/>
</dbReference>
<dbReference type="Pfam" id="PF10459">
    <property type="entry name" value="Peptidase_S46"/>
    <property type="match status" value="1"/>
</dbReference>
<proteinExistence type="inferred from homology"/>
<keyword evidence="8" id="KW-1185">Reference proteome</keyword>
<organism evidence="7 8">
    <name type="scientific">Niveispirillum lacus</name>
    <dbReference type="NCBI Taxonomy" id="1981099"/>
    <lineage>
        <taxon>Bacteria</taxon>
        <taxon>Pseudomonadati</taxon>
        <taxon>Pseudomonadota</taxon>
        <taxon>Alphaproteobacteria</taxon>
        <taxon>Rhodospirillales</taxon>
        <taxon>Azospirillaceae</taxon>
        <taxon>Niveispirillum</taxon>
    </lineage>
</organism>
<dbReference type="Proteomes" id="UP000216998">
    <property type="component" value="Unassembled WGS sequence"/>
</dbReference>
<evidence type="ECO:0000256" key="5">
    <source>
        <dbReference type="ARBA" id="ARBA00022801"/>
    </source>
</evidence>
<keyword evidence="5 6" id="KW-0378">Hydrolase</keyword>
<protein>
    <recommendedName>
        <fullName evidence="6">Dipeptidyl-peptidase</fullName>
        <ecNumber evidence="6">3.4.14.-</ecNumber>
    </recommendedName>
</protein>